<dbReference type="Proteomes" id="UP001056756">
    <property type="component" value="Chromosome"/>
</dbReference>
<dbReference type="PANTHER" id="PTHR43308:SF5">
    <property type="entry name" value="S-LAYER PROTEIN _ PEPTIDOGLYCAN ENDO-BETA-N-ACETYLGLUCOSAMINIDASE"/>
    <property type="match status" value="1"/>
</dbReference>
<dbReference type="InterPro" id="IPR008965">
    <property type="entry name" value="CBM2/CBM3_carb-bd_dom_sf"/>
</dbReference>
<dbReference type="GO" id="GO:0000272">
    <property type="term" value="P:polysaccharide catabolic process"/>
    <property type="evidence" value="ECO:0007669"/>
    <property type="project" value="InterPro"/>
</dbReference>
<dbReference type="GO" id="GO:0030246">
    <property type="term" value="F:carbohydrate binding"/>
    <property type="evidence" value="ECO:0007669"/>
    <property type="project" value="InterPro"/>
</dbReference>
<feature type="domain" description="SLH" evidence="1">
    <location>
        <begin position="160"/>
        <end position="223"/>
    </location>
</feature>
<evidence type="ECO:0000313" key="2">
    <source>
        <dbReference type="EMBL" id="URN96526.1"/>
    </source>
</evidence>
<dbReference type="Pfam" id="PF00963">
    <property type="entry name" value="Cohesin"/>
    <property type="match status" value="1"/>
</dbReference>
<name>A0A9J6ZK67_9BACL</name>
<organism evidence="2 3">
    <name type="scientific">Candidatus Pristimantibacillus lignocellulolyticus</name>
    <dbReference type="NCBI Taxonomy" id="2994561"/>
    <lineage>
        <taxon>Bacteria</taxon>
        <taxon>Bacillati</taxon>
        <taxon>Bacillota</taxon>
        <taxon>Bacilli</taxon>
        <taxon>Bacillales</taxon>
        <taxon>Paenibacillaceae</taxon>
        <taxon>Candidatus Pristimantibacillus</taxon>
    </lineage>
</organism>
<dbReference type="InterPro" id="IPR001119">
    <property type="entry name" value="SLH_dom"/>
</dbReference>
<dbReference type="PROSITE" id="PS51272">
    <property type="entry name" value="SLH"/>
    <property type="match status" value="3"/>
</dbReference>
<feature type="domain" description="SLH" evidence="1">
    <location>
        <begin position="286"/>
        <end position="349"/>
    </location>
</feature>
<dbReference type="AlphaFoldDB" id="A0A9J6ZK67"/>
<dbReference type="InterPro" id="IPR002102">
    <property type="entry name" value="Cohesin_dom"/>
</dbReference>
<sequence length="349" mass="38034">MKIQKLGLLLSKLLLSMLLLFTMLPIIANAEVNPSFSLSSSISNAKIGDEVVVNVEGHNVKNIFGYELRLSYDSNVLKFRQASTTWEGFTVPSIVEDGNIIFAHTRVGNAAGESGDVHFASLRFEAISQGDASIQLKRVKLVDDGGSSATYELGQSLKVAISGNYLDTKGHWADENIVRATAMGWIKGYPDGTFAPNKEVTRAEFTTMLSRALALSSPTDQAQTFEDDEQIPQFAKSHISQAVAAGLVKGYDDATFRPSHWINRSEMTVMLVRVLGYDKLNNSSPTLTYDDAEQVPEWAYSAIATATDMGIVKGRGKNKFAPSGYSTRAEAVTLILRIIDHIASTSKVN</sequence>
<protein>
    <submittedName>
        <fullName evidence="2">S-layer homology domain-containing protein</fullName>
    </submittedName>
</protein>
<dbReference type="Gene3D" id="2.60.40.680">
    <property type="match status" value="1"/>
</dbReference>
<dbReference type="InterPro" id="IPR051465">
    <property type="entry name" value="Cell_Envelope_Struct_Comp"/>
</dbReference>
<dbReference type="CDD" id="cd08547">
    <property type="entry name" value="Type_II_cohesin"/>
    <property type="match status" value="1"/>
</dbReference>
<gene>
    <name evidence="2" type="ORF">NAG76_10020</name>
</gene>
<evidence type="ECO:0000259" key="1">
    <source>
        <dbReference type="PROSITE" id="PS51272"/>
    </source>
</evidence>
<dbReference type="Pfam" id="PF00395">
    <property type="entry name" value="SLH"/>
    <property type="match status" value="3"/>
</dbReference>
<accession>A0A9J6ZK67</accession>
<reference evidence="2" key="1">
    <citation type="submission" date="2022-05" db="EMBL/GenBank/DDBJ databases">
        <title>Novel bacterial taxa in a minimal lignocellulolytic consortium and its capacity to transform plastics disclosed by genome-resolved metagenomics.</title>
        <authorList>
            <person name="Rodriguez C.A.D."/>
            <person name="Diaz-Garcia L."/>
            <person name="Herrera K."/>
            <person name="Tarazona N.A."/>
            <person name="Sproer C."/>
            <person name="Overmann J."/>
            <person name="Jimenez D.J."/>
        </authorList>
    </citation>
    <scope>NUCLEOTIDE SEQUENCE</scope>
    <source>
        <strain evidence="2">MAG5</strain>
    </source>
</reference>
<proteinExistence type="predicted"/>
<dbReference type="PANTHER" id="PTHR43308">
    <property type="entry name" value="OUTER MEMBRANE PROTEIN ALPHA-RELATED"/>
    <property type="match status" value="1"/>
</dbReference>
<dbReference type="EMBL" id="CP097899">
    <property type="protein sequence ID" value="URN96526.1"/>
    <property type="molecule type" value="Genomic_DNA"/>
</dbReference>
<evidence type="ECO:0000313" key="3">
    <source>
        <dbReference type="Proteomes" id="UP001056756"/>
    </source>
</evidence>
<dbReference type="KEGG" id="plig:NAG76_10020"/>
<dbReference type="SUPFAM" id="SSF49384">
    <property type="entry name" value="Carbohydrate-binding domain"/>
    <property type="match status" value="1"/>
</dbReference>
<feature type="domain" description="SLH" evidence="1">
    <location>
        <begin position="226"/>
        <end position="285"/>
    </location>
</feature>